<dbReference type="AlphaFoldDB" id="A0A9X3F152"/>
<sequence>MPRALDTALAILERLGVPLPRTADEIAEETARLQRELRFGPAEIEALAEQPDLVDPRLSAVVEVLGDIIGPTYWTRPELLRPVVLTMIAVARSHGVSAPIAYGCCLNGLLLCSALELEAGHAFGRLAQRLAARFDDLQIRCRVIKVFGSHIQVWKEPLPRSIESLRRAYELGRETGAHEYVGYGGAELCIYTLLRGTPLPELLATAVPVAAEIRKIRQDVANFYLALALQTAANLRGEASDPLRLDGAAIDRERDLAVFRAGNYRMLLFCLHMFEAMLALYFGDPMTAEASSAPPTSTSTASSASSIRRSIASTARWPASARAGPARASATSCSSWPTTPAGALGRVCARDLRPQARPGARRGGAGERRRGRGQPRLRPRDRPRQRPRLRPRGRPRPVAWLPRITGPPAVRGSPPPTRARPATATQPGAPPRWSASSPAPGRSCAGRPRRWLPTRSICWRSSAPARRSAASSTRRGSSTSPWRPPCGSPAQSTVAAAARGRGLARVGPRRRRLRALHVRAEPARRRPWRSTGGDHSLHRAHPGPGDRRRRRPRSAVRRRPGRAPARDPGGRLRAVLFHGELAGALHVEHNSLPGAFTAESVRVLEVLAAQAAISVQNARLVGEAQRQRRELEYSRTRGPRRRAHP</sequence>
<dbReference type="SUPFAM" id="SSF55781">
    <property type="entry name" value="GAF domain-like"/>
    <property type="match status" value="1"/>
</dbReference>
<evidence type="ECO:0000256" key="1">
    <source>
        <dbReference type="SAM" id="MobiDB-lite"/>
    </source>
</evidence>
<feature type="compositionally biased region" description="Low complexity" evidence="1">
    <location>
        <begin position="419"/>
        <end position="443"/>
    </location>
</feature>
<dbReference type="PANTHER" id="PTHR43642:SF1">
    <property type="entry name" value="HYBRID SIGNAL TRANSDUCTION HISTIDINE KINASE G"/>
    <property type="match status" value="1"/>
</dbReference>
<dbReference type="PANTHER" id="PTHR43642">
    <property type="entry name" value="HYBRID SIGNAL TRANSDUCTION HISTIDINE KINASE G"/>
    <property type="match status" value="1"/>
</dbReference>
<comment type="caution">
    <text evidence="2">The sequence shown here is derived from an EMBL/GenBank/DDBJ whole genome shotgun (WGS) entry which is preliminary data.</text>
</comment>
<evidence type="ECO:0008006" key="4">
    <source>
        <dbReference type="Google" id="ProtNLM"/>
    </source>
</evidence>
<evidence type="ECO:0000313" key="2">
    <source>
        <dbReference type="EMBL" id="MCY1014137.1"/>
    </source>
</evidence>
<protein>
    <recommendedName>
        <fullName evidence="4">GAF domain-containing protein</fullName>
    </recommendedName>
</protein>
<feature type="region of interest" description="Disordered" evidence="1">
    <location>
        <begin position="622"/>
        <end position="645"/>
    </location>
</feature>
<feature type="compositionally biased region" description="Basic residues" evidence="1">
    <location>
        <begin position="507"/>
        <end position="517"/>
    </location>
</feature>
<feature type="compositionally biased region" description="Low complexity" evidence="1">
    <location>
        <begin position="290"/>
        <end position="330"/>
    </location>
</feature>
<feature type="compositionally biased region" description="Basic residues" evidence="1">
    <location>
        <begin position="385"/>
        <end position="395"/>
    </location>
</feature>
<proteinExistence type="predicted"/>
<dbReference type="InterPro" id="IPR053159">
    <property type="entry name" value="Hybrid_Histidine_Kinase"/>
</dbReference>
<accession>A0A9X3F152</accession>
<feature type="region of interest" description="Disordered" evidence="1">
    <location>
        <begin position="461"/>
        <end position="569"/>
    </location>
</feature>
<feature type="compositionally biased region" description="Low complexity" evidence="1">
    <location>
        <begin position="494"/>
        <end position="506"/>
    </location>
</feature>
<name>A0A9X3F152_9BACT</name>
<organism evidence="2 3">
    <name type="scientific">Nannocystis pusilla</name>
    <dbReference type="NCBI Taxonomy" id="889268"/>
    <lineage>
        <taxon>Bacteria</taxon>
        <taxon>Pseudomonadati</taxon>
        <taxon>Myxococcota</taxon>
        <taxon>Polyangia</taxon>
        <taxon>Nannocystales</taxon>
        <taxon>Nannocystaceae</taxon>
        <taxon>Nannocystis</taxon>
    </lineage>
</organism>
<evidence type="ECO:0000313" key="3">
    <source>
        <dbReference type="Proteomes" id="UP001150924"/>
    </source>
</evidence>
<dbReference type="EMBL" id="JAPNKE010000002">
    <property type="protein sequence ID" value="MCY1014137.1"/>
    <property type="molecule type" value="Genomic_DNA"/>
</dbReference>
<feature type="compositionally biased region" description="Basic residues" evidence="1">
    <location>
        <begin position="547"/>
        <end position="561"/>
    </location>
</feature>
<feature type="compositionally biased region" description="Low complexity" evidence="1">
    <location>
        <begin position="461"/>
        <end position="481"/>
    </location>
</feature>
<feature type="region of interest" description="Disordered" evidence="1">
    <location>
        <begin position="289"/>
        <end position="449"/>
    </location>
</feature>
<dbReference type="Proteomes" id="UP001150924">
    <property type="component" value="Unassembled WGS sequence"/>
</dbReference>
<dbReference type="RefSeq" id="WP_267778385.1">
    <property type="nucleotide sequence ID" value="NZ_JAPNKE010000002.1"/>
</dbReference>
<dbReference type="Gene3D" id="3.30.450.40">
    <property type="match status" value="1"/>
</dbReference>
<keyword evidence="3" id="KW-1185">Reference proteome</keyword>
<feature type="compositionally biased region" description="Basic and acidic residues" evidence="1">
    <location>
        <begin position="625"/>
        <end position="635"/>
    </location>
</feature>
<reference evidence="2" key="1">
    <citation type="submission" date="2022-11" db="EMBL/GenBank/DDBJ databases">
        <title>Minimal conservation of predation-associated metabolite biosynthetic gene clusters underscores biosynthetic potential of Myxococcota including descriptions for ten novel species: Archangium lansinium sp. nov., Myxococcus landrumus sp. nov., Nannocystis bai.</title>
        <authorList>
            <person name="Ahearne A."/>
            <person name="Stevens C."/>
            <person name="Phillips K."/>
        </authorList>
    </citation>
    <scope>NUCLEOTIDE SEQUENCE</scope>
    <source>
        <strain evidence="2">Na p29</strain>
    </source>
</reference>
<dbReference type="InterPro" id="IPR029016">
    <property type="entry name" value="GAF-like_dom_sf"/>
</dbReference>
<gene>
    <name evidence="2" type="ORF">OV079_53220</name>
</gene>